<dbReference type="EMBL" id="FWXF01000003">
    <property type="protein sequence ID" value="SMC20322.1"/>
    <property type="molecule type" value="Genomic_DNA"/>
</dbReference>
<dbReference type="GO" id="GO:0004888">
    <property type="term" value="F:transmembrane signaling receptor activity"/>
    <property type="evidence" value="ECO:0007669"/>
    <property type="project" value="InterPro"/>
</dbReference>
<dbReference type="InterPro" id="IPR033480">
    <property type="entry name" value="sCache_2"/>
</dbReference>
<dbReference type="InterPro" id="IPR004089">
    <property type="entry name" value="MCPsignal_dom"/>
</dbReference>
<accession>A0A1W1X8M8</accession>
<dbReference type="PANTHER" id="PTHR43531">
    <property type="entry name" value="PROTEIN ICFG"/>
    <property type="match status" value="1"/>
</dbReference>
<evidence type="ECO:0000256" key="7">
    <source>
        <dbReference type="ARBA" id="ARBA00029447"/>
    </source>
</evidence>
<dbReference type="SUPFAM" id="SSF58104">
    <property type="entry name" value="Methyl-accepting chemotaxis protein (MCP) signaling domain"/>
    <property type="match status" value="1"/>
</dbReference>
<organism evidence="12 13">
    <name type="scientific">Desulfacinum hydrothermale DSM 13146</name>
    <dbReference type="NCBI Taxonomy" id="1121390"/>
    <lineage>
        <taxon>Bacteria</taxon>
        <taxon>Pseudomonadati</taxon>
        <taxon>Thermodesulfobacteriota</taxon>
        <taxon>Syntrophobacteria</taxon>
        <taxon>Syntrophobacterales</taxon>
        <taxon>Syntrophobacteraceae</taxon>
        <taxon>Desulfacinum</taxon>
    </lineage>
</organism>
<dbReference type="AlphaFoldDB" id="A0A1W1X8M8"/>
<feature type="transmembrane region" description="Helical" evidence="10">
    <location>
        <begin position="20"/>
        <end position="39"/>
    </location>
</feature>
<keyword evidence="6 10" id="KW-0472">Membrane</keyword>
<dbReference type="Proteomes" id="UP000192783">
    <property type="component" value="Unassembled WGS sequence"/>
</dbReference>
<dbReference type="SMART" id="SM01049">
    <property type="entry name" value="Cache_2"/>
    <property type="match status" value="1"/>
</dbReference>
<dbReference type="GO" id="GO:0006935">
    <property type="term" value="P:chemotaxis"/>
    <property type="evidence" value="ECO:0007669"/>
    <property type="project" value="UniProtKB-KW"/>
</dbReference>
<feature type="compositionally biased region" description="Polar residues" evidence="9">
    <location>
        <begin position="279"/>
        <end position="289"/>
    </location>
</feature>
<dbReference type="PROSITE" id="PS50111">
    <property type="entry name" value="CHEMOTAXIS_TRANSDUC_2"/>
    <property type="match status" value="1"/>
</dbReference>
<feature type="compositionally biased region" description="Low complexity" evidence="9">
    <location>
        <begin position="267"/>
        <end position="278"/>
    </location>
</feature>
<dbReference type="RefSeq" id="WP_084056655.1">
    <property type="nucleotide sequence ID" value="NZ_FWXF01000003.1"/>
</dbReference>
<evidence type="ECO:0000256" key="10">
    <source>
        <dbReference type="SAM" id="Phobius"/>
    </source>
</evidence>
<keyword evidence="5 10" id="KW-1133">Transmembrane helix</keyword>
<feature type="region of interest" description="Disordered" evidence="9">
    <location>
        <begin position="484"/>
        <end position="543"/>
    </location>
</feature>
<feature type="domain" description="Methyl-accepting transducer" evidence="11">
    <location>
        <begin position="235"/>
        <end position="464"/>
    </location>
</feature>
<name>A0A1W1X8M8_9BACT</name>
<feature type="region of interest" description="Disordered" evidence="9">
    <location>
        <begin position="267"/>
        <end position="295"/>
    </location>
</feature>
<evidence type="ECO:0000256" key="8">
    <source>
        <dbReference type="PROSITE-ProRule" id="PRU00284"/>
    </source>
</evidence>
<evidence type="ECO:0000313" key="13">
    <source>
        <dbReference type="Proteomes" id="UP000192783"/>
    </source>
</evidence>
<sequence>MSVKDGRQGGRRFKLRTKILFVGLWSVVAIAVALTWAAWKMESVMMAEKKIATRHAVEVAYSMFEKYHAAAQSGKLSEEAAKKAALEQIAAMRYEGKNYFWVNDMAPAMVMHPIKPALNGKDLSGFKDPNNKLLFVEFVKVCREKGAGFVDYMWPKPGSDKPVPKVSYVKLFQPWGWIVGSGIYVDDVKAQANAMRLTMLLFLAALAALALIGTWLVSRSITKPIHTVADGLNTGSEQVAAAAAQVSAAGQSLAEGASEQAASIEETSSALEETSSMTRQNADNANQAKSIVRESDQDIREAKEAIEELTRAIEAISSASQETQKIIKTIDEIAFQTNLLALNAAVEAARAGEAGAGFAVVADEVRNLAMRAAEAARSTAGIIEDTVRKVEGCSSLVDKTNGSFAKVETGSRRIGELVEEIAAASNEQAEGIEQINKAVSELDRVVQQNAAHAEETASASNELNHQAERMRRFVMELLTIVGENGDHGGAGHSKPPAAASRASQQIPAKRSEKKPSKRKTAPAAVRKPEELIPFDEDGDFADF</sequence>
<keyword evidence="3" id="KW-0145">Chemotaxis</keyword>
<dbReference type="PRINTS" id="PR00260">
    <property type="entry name" value="CHEMTRNSDUCR"/>
</dbReference>
<keyword evidence="4 10" id="KW-0812">Transmembrane</keyword>
<dbReference type="InterPro" id="IPR051310">
    <property type="entry name" value="MCP_chemotaxis"/>
</dbReference>
<proteinExistence type="inferred from homology"/>
<dbReference type="Pfam" id="PF00015">
    <property type="entry name" value="MCPsignal"/>
    <property type="match status" value="1"/>
</dbReference>
<evidence type="ECO:0000256" key="9">
    <source>
        <dbReference type="SAM" id="MobiDB-lite"/>
    </source>
</evidence>
<dbReference type="Gene3D" id="3.30.450.20">
    <property type="entry name" value="PAS domain"/>
    <property type="match status" value="1"/>
</dbReference>
<dbReference type="PANTHER" id="PTHR43531:SF11">
    <property type="entry name" value="METHYL-ACCEPTING CHEMOTAXIS PROTEIN 3"/>
    <property type="match status" value="1"/>
</dbReference>
<dbReference type="OrthoDB" id="5390881at2"/>
<evidence type="ECO:0000256" key="6">
    <source>
        <dbReference type="ARBA" id="ARBA00023136"/>
    </source>
</evidence>
<evidence type="ECO:0000259" key="11">
    <source>
        <dbReference type="PROSITE" id="PS50111"/>
    </source>
</evidence>
<evidence type="ECO:0000256" key="4">
    <source>
        <dbReference type="ARBA" id="ARBA00022692"/>
    </source>
</evidence>
<dbReference type="Gene3D" id="1.10.287.950">
    <property type="entry name" value="Methyl-accepting chemotaxis protein"/>
    <property type="match status" value="1"/>
</dbReference>
<evidence type="ECO:0000313" key="12">
    <source>
        <dbReference type="EMBL" id="SMC20322.1"/>
    </source>
</evidence>
<evidence type="ECO:0000256" key="3">
    <source>
        <dbReference type="ARBA" id="ARBA00022500"/>
    </source>
</evidence>
<dbReference type="GO" id="GO:0007165">
    <property type="term" value="P:signal transduction"/>
    <property type="evidence" value="ECO:0007669"/>
    <property type="project" value="UniProtKB-KW"/>
</dbReference>
<dbReference type="GO" id="GO:0005886">
    <property type="term" value="C:plasma membrane"/>
    <property type="evidence" value="ECO:0007669"/>
    <property type="project" value="UniProtKB-SubCell"/>
</dbReference>
<feature type="compositionally biased region" description="Acidic residues" evidence="9">
    <location>
        <begin position="532"/>
        <end position="543"/>
    </location>
</feature>
<keyword evidence="2" id="KW-1003">Cell membrane</keyword>
<gene>
    <name evidence="12" type="ORF">SAMN02746041_00875</name>
</gene>
<dbReference type="SMART" id="SM00283">
    <property type="entry name" value="MA"/>
    <property type="match status" value="1"/>
</dbReference>
<evidence type="ECO:0000256" key="2">
    <source>
        <dbReference type="ARBA" id="ARBA00022475"/>
    </source>
</evidence>
<keyword evidence="13" id="KW-1185">Reference proteome</keyword>
<protein>
    <submittedName>
        <fullName evidence="12">Methyl-accepting chemotaxis sensory transducer with Cache sensor</fullName>
    </submittedName>
</protein>
<reference evidence="12 13" key="1">
    <citation type="submission" date="2017-04" db="EMBL/GenBank/DDBJ databases">
        <authorList>
            <person name="Afonso C.L."/>
            <person name="Miller P.J."/>
            <person name="Scott M.A."/>
            <person name="Spackman E."/>
            <person name="Goraichik I."/>
            <person name="Dimitrov K.M."/>
            <person name="Suarez D.L."/>
            <person name="Swayne D.E."/>
        </authorList>
    </citation>
    <scope>NUCLEOTIDE SEQUENCE [LARGE SCALE GENOMIC DNA]</scope>
    <source>
        <strain evidence="12 13">DSM 13146</strain>
    </source>
</reference>
<dbReference type="InterPro" id="IPR004090">
    <property type="entry name" value="Chemotax_Me-accpt_rcpt"/>
</dbReference>
<dbReference type="STRING" id="1121390.SAMN02746041_00875"/>
<comment type="similarity">
    <text evidence="7">Belongs to the methyl-accepting chemotaxis (MCP) protein family.</text>
</comment>
<dbReference type="Pfam" id="PF17200">
    <property type="entry name" value="sCache_2"/>
    <property type="match status" value="1"/>
</dbReference>
<evidence type="ECO:0000256" key="5">
    <source>
        <dbReference type="ARBA" id="ARBA00022989"/>
    </source>
</evidence>
<evidence type="ECO:0000256" key="1">
    <source>
        <dbReference type="ARBA" id="ARBA00004651"/>
    </source>
</evidence>
<comment type="subcellular location">
    <subcellularLocation>
        <location evidence="1">Cell membrane</location>
        <topology evidence="1">Multi-pass membrane protein</topology>
    </subcellularLocation>
</comment>
<keyword evidence="8" id="KW-0807">Transducer</keyword>